<dbReference type="Pfam" id="PF01682">
    <property type="entry name" value="DB"/>
    <property type="match status" value="1"/>
</dbReference>
<feature type="chain" id="PRO_5043121420" evidence="1">
    <location>
        <begin position="30"/>
        <end position="274"/>
    </location>
</feature>
<feature type="signal peptide" evidence="1">
    <location>
        <begin position="1"/>
        <end position="29"/>
    </location>
</feature>
<gene>
    <name evidence="3" type="ORF">ASIM_LOCUS18081</name>
</gene>
<evidence type="ECO:0000256" key="1">
    <source>
        <dbReference type="SAM" id="SignalP"/>
    </source>
</evidence>
<reference evidence="3 4" key="2">
    <citation type="submission" date="2018-11" db="EMBL/GenBank/DDBJ databases">
        <authorList>
            <consortium name="Pathogen Informatics"/>
        </authorList>
    </citation>
    <scope>NUCLEOTIDE SEQUENCE [LARGE SCALE GENOMIC DNA]</scope>
</reference>
<evidence type="ECO:0000313" key="3">
    <source>
        <dbReference type="EMBL" id="VDK63107.1"/>
    </source>
</evidence>
<dbReference type="OrthoDB" id="5843172at2759"/>
<sequence length="274" mass="30370">MESRSFMPELPLACYLLILAAYFTAETEACLASGICGPPGLGGLGCMHAQPTMGMCAAGGCPPGYQCGPYGCALRRARARSSNTMVAAGQQGWSTTEEEEKPKVIFLPVGSQRVPSGFFNQFTELLRMYLKQDACPVQASAEIQFCAAQGRDHRECCARNVRHSTVGYDQRVRYDNTVCYGRMQCDTVRYGMIKEYGMTVLYDTGTVQITVEIHFKGVTTTLAGSKCLVFCDQRPGNVTQLDVSYVSCYDRFDSMKRCFWHDLMNRLDNEARSS</sequence>
<feature type="domain" description="Domain of unknown function DB" evidence="2">
    <location>
        <begin position="122"/>
        <end position="161"/>
    </location>
</feature>
<protein>
    <submittedName>
        <fullName evidence="5">DB domain-containing protein</fullName>
    </submittedName>
</protein>
<accession>A0A0M3KCI3</accession>
<keyword evidence="1" id="KW-0732">Signal</keyword>
<name>A0A0M3KCI3_ANISI</name>
<dbReference type="PANTHER" id="PTHR46705">
    <property type="entry name" value="PROTEIN CBG09805"/>
    <property type="match status" value="1"/>
</dbReference>
<evidence type="ECO:0000313" key="4">
    <source>
        <dbReference type="Proteomes" id="UP000267096"/>
    </source>
</evidence>
<dbReference type="Proteomes" id="UP000267096">
    <property type="component" value="Unassembled WGS sequence"/>
</dbReference>
<dbReference type="AlphaFoldDB" id="A0A0M3KCI3"/>
<dbReference type="EMBL" id="UYRR01035006">
    <property type="protein sequence ID" value="VDK63107.1"/>
    <property type="molecule type" value="Genomic_DNA"/>
</dbReference>
<dbReference type="InterPro" id="IPR002602">
    <property type="entry name" value="DB"/>
</dbReference>
<dbReference type="PANTHER" id="PTHR46705:SF2">
    <property type="entry name" value="DOMAIN OF UNKNOWN FUNCTION DB DOMAIN-CONTAINING PROTEIN"/>
    <property type="match status" value="1"/>
</dbReference>
<evidence type="ECO:0000313" key="5">
    <source>
        <dbReference type="WBParaSite" id="ASIM_0001868301-mRNA-1"/>
    </source>
</evidence>
<organism evidence="5">
    <name type="scientific">Anisakis simplex</name>
    <name type="common">Herring worm</name>
    <dbReference type="NCBI Taxonomy" id="6269"/>
    <lineage>
        <taxon>Eukaryota</taxon>
        <taxon>Metazoa</taxon>
        <taxon>Ecdysozoa</taxon>
        <taxon>Nematoda</taxon>
        <taxon>Chromadorea</taxon>
        <taxon>Rhabditida</taxon>
        <taxon>Spirurina</taxon>
        <taxon>Ascaridomorpha</taxon>
        <taxon>Ascaridoidea</taxon>
        <taxon>Anisakidae</taxon>
        <taxon>Anisakis</taxon>
        <taxon>Anisakis simplex complex</taxon>
    </lineage>
</organism>
<dbReference type="WBParaSite" id="ASIM_0001868301-mRNA-1">
    <property type="protein sequence ID" value="ASIM_0001868301-mRNA-1"/>
    <property type="gene ID" value="ASIM_0001868301"/>
</dbReference>
<keyword evidence="4" id="KW-1185">Reference proteome</keyword>
<proteinExistence type="predicted"/>
<reference evidence="5" key="1">
    <citation type="submission" date="2017-02" db="UniProtKB">
        <authorList>
            <consortium name="WormBaseParasite"/>
        </authorList>
    </citation>
    <scope>IDENTIFICATION</scope>
</reference>
<evidence type="ECO:0000259" key="2">
    <source>
        <dbReference type="Pfam" id="PF01682"/>
    </source>
</evidence>